<keyword evidence="6" id="KW-1185">Reference proteome</keyword>
<gene>
    <name evidence="5" type="ORF">HG537_0F02540</name>
</gene>
<dbReference type="Proteomes" id="UP000510647">
    <property type="component" value="Chromosome 6"/>
</dbReference>
<keyword evidence="2" id="KW-0809">Transit peptide</keyword>
<evidence type="ECO:0000256" key="3">
    <source>
        <dbReference type="ARBA" id="ARBA00031834"/>
    </source>
</evidence>
<dbReference type="GO" id="GO:0005525">
    <property type="term" value="F:GTP binding"/>
    <property type="evidence" value="ECO:0007669"/>
    <property type="project" value="InterPro"/>
</dbReference>
<dbReference type="InterPro" id="IPR027417">
    <property type="entry name" value="P-loop_NTPase"/>
</dbReference>
<sequence length="538" mass="60958">MLSLRRGIGCFRRFINCNACGITLQDKDAGKVGFYIKPKEPIVNKLVKLEDVKYLLFSQELQKAKDSVSVGSLDELRKLKSQSLICKRCNDALHSNTYTKEGFARFSFGKVLEFVPRNSNVVHVASLPEFPFHLVKEVLEDTNFKASLVLTKGDQLVKDKASLQRKVGLFFRDFLKYHLRIPTNKVIATSAVRKWNIQTVYANLSSSNYLLGNANVGKSTLINGLLQKFSGSKMDVEEQASGPAEKQIDTSQGQLAGVLHIPNMTRNLQAFKIGDKVVNDLPGFTTDLNEVDLDDIIEREWLDKIRKTDQFKVKKLKKKTYISLKGTENGGCLTLGGIFFLVPPPGTINQVVKYIPGTVHQFTNVAKGLEVFKLCNESPDHALAKSCAIKPTFSSIDTYARHIIPPFQGSIEIVFKDIGYILLRSTGKYNFTKPYEIWVPKGIEVCVREPLSSLIEEGYKISVESRGKEPACPRTRPLVSSTYIVPQDEINPLEKMKTMYLQRTERDLSSRRHHNVNPWDVVKTLHDEPPNLYWYYKW</sequence>
<evidence type="ECO:0000256" key="1">
    <source>
        <dbReference type="ARBA" id="ARBA00018901"/>
    </source>
</evidence>
<evidence type="ECO:0000256" key="2">
    <source>
        <dbReference type="ARBA" id="ARBA00022946"/>
    </source>
</evidence>
<evidence type="ECO:0000259" key="4">
    <source>
        <dbReference type="PROSITE" id="PS51721"/>
    </source>
</evidence>
<dbReference type="GO" id="GO:0005739">
    <property type="term" value="C:mitochondrion"/>
    <property type="evidence" value="ECO:0007669"/>
    <property type="project" value="TreeGrafter"/>
</dbReference>
<evidence type="ECO:0000313" key="5">
    <source>
        <dbReference type="EMBL" id="QLQ81493.1"/>
    </source>
</evidence>
<dbReference type="PROSITE" id="PS51721">
    <property type="entry name" value="G_CP"/>
    <property type="match status" value="1"/>
</dbReference>
<dbReference type="PANTHER" id="PTHR46434">
    <property type="entry name" value="GENETIC INTERACTOR OF PROHIBITINS 3, MITOCHONDRIAL"/>
    <property type="match status" value="1"/>
</dbReference>
<protein>
    <recommendedName>
        <fullName evidence="1">Genetic interactor of prohibitins 3, mitochondrial</fullName>
    </recommendedName>
    <alternativeName>
        <fullName evidence="3">Found in mitochondrial proteome protein 38</fullName>
    </alternativeName>
</protein>
<dbReference type="InterPro" id="IPR050896">
    <property type="entry name" value="Mito_lipid_metab_GTPase"/>
</dbReference>
<dbReference type="InterPro" id="IPR030378">
    <property type="entry name" value="G_CP_dom"/>
</dbReference>
<name>A0A7H9HW17_9SACH</name>
<dbReference type="Gene3D" id="3.40.50.300">
    <property type="entry name" value="P-loop containing nucleotide triphosphate hydrolases"/>
    <property type="match status" value="1"/>
</dbReference>
<feature type="domain" description="CP-type G" evidence="4">
    <location>
        <begin position="109"/>
        <end position="287"/>
    </location>
</feature>
<dbReference type="PANTHER" id="PTHR46434:SF1">
    <property type="entry name" value="GENETIC INTERACTOR OF PROHIBITINS 3, MITOCHONDRIAL"/>
    <property type="match status" value="1"/>
</dbReference>
<dbReference type="SUPFAM" id="SSF52540">
    <property type="entry name" value="P-loop containing nucleoside triphosphate hydrolases"/>
    <property type="match status" value="1"/>
</dbReference>
<reference evidence="5 6" key="1">
    <citation type="submission" date="2020-06" db="EMBL/GenBank/DDBJ databases">
        <title>The yeast mating-type switching endonuclease HO is a domesticated member of an unorthodox homing genetic element family.</title>
        <authorList>
            <person name="Coughlan A.Y."/>
            <person name="Lombardi L."/>
            <person name="Braun-Galleani S."/>
            <person name="Martos A.R."/>
            <person name="Galeote V."/>
            <person name="Bigey F."/>
            <person name="Dequin S."/>
            <person name="Byrne K.P."/>
            <person name="Wolfe K.H."/>
        </authorList>
    </citation>
    <scope>NUCLEOTIDE SEQUENCE [LARGE SCALE GENOMIC DNA]</scope>
    <source>
        <strain evidence="5 6">CBS2947</strain>
    </source>
</reference>
<dbReference type="OrthoDB" id="1696305at2759"/>
<evidence type="ECO:0000313" key="6">
    <source>
        <dbReference type="Proteomes" id="UP000510647"/>
    </source>
</evidence>
<dbReference type="AlphaFoldDB" id="A0A7H9HW17"/>
<accession>A0A7H9HW17</accession>
<organism evidence="5 6">
    <name type="scientific">Torulaspora globosa</name>
    <dbReference type="NCBI Taxonomy" id="48254"/>
    <lineage>
        <taxon>Eukaryota</taxon>
        <taxon>Fungi</taxon>
        <taxon>Dikarya</taxon>
        <taxon>Ascomycota</taxon>
        <taxon>Saccharomycotina</taxon>
        <taxon>Saccharomycetes</taxon>
        <taxon>Saccharomycetales</taxon>
        <taxon>Saccharomycetaceae</taxon>
        <taxon>Torulaspora</taxon>
    </lineage>
</organism>
<proteinExistence type="predicted"/>
<dbReference type="EMBL" id="CP059272">
    <property type="protein sequence ID" value="QLQ81493.1"/>
    <property type="molecule type" value="Genomic_DNA"/>
</dbReference>